<dbReference type="InterPro" id="IPR047202">
    <property type="entry name" value="Lipocalin_Blc-like_dom"/>
</dbReference>
<dbReference type="InterPro" id="IPR012674">
    <property type="entry name" value="Calycin"/>
</dbReference>
<feature type="domain" description="Lipocalin/cytosolic fatty-acid binding" evidence="3">
    <location>
        <begin position="40"/>
        <end position="178"/>
    </location>
</feature>
<reference evidence="5" key="1">
    <citation type="journal article" date="2019" name="Int. J. Syst. Evol. Microbiol.">
        <title>The Global Catalogue of Microorganisms (GCM) 10K type strain sequencing project: providing services to taxonomists for standard genome sequencing and annotation.</title>
        <authorList>
            <consortium name="The Broad Institute Genomics Platform"/>
            <consortium name="The Broad Institute Genome Sequencing Center for Infectious Disease"/>
            <person name="Wu L."/>
            <person name="Ma J."/>
        </authorList>
    </citation>
    <scope>NUCLEOTIDE SEQUENCE [LARGE SCALE GENOMIC DNA]</scope>
    <source>
        <strain evidence="5">CCUG 43117</strain>
    </source>
</reference>
<evidence type="ECO:0000256" key="1">
    <source>
        <dbReference type="ARBA" id="ARBA00006889"/>
    </source>
</evidence>
<keyword evidence="2" id="KW-0449">Lipoprotein</keyword>
<gene>
    <name evidence="4" type="ORF">ACFPN9_08020</name>
</gene>
<keyword evidence="2" id="KW-0472">Membrane</keyword>
<dbReference type="Pfam" id="PF08212">
    <property type="entry name" value="Lipocalin_2"/>
    <property type="match status" value="1"/>
</dbReference>
<dbReference type="PROSITE" id="PS51257">
    <property type="entry name" value="PROKAR_LIPOPROTEIN"/>
    <property type="match status" value="1"/>
</dbReference>
<dbReference type="InterPro" id="IPR000566">
    <property type="entry name" value="Lipocln_cytosolic_FA-bd_dom"/>
</dbReference>
<dbReference type="CDD" id="cd19438">
    <property type="entry name" value="lipocalin_Blc-like"/>
    <property type="match status" value="1"/>
</dbReference>
<evidence type="ECO:0000313" key="5">
    <source>
        <dbReference type="Proteomes" id="UP001596060"/>
    </source>
</evidence>
<dbReference type="Gene3D" id="2.40.128.20">
    <property type="match status" value="1"/>
</dbReference>
<dbReference type="PANTHER" id="PTHR10612:SF34">
    <property type="entry name" value="APOLIPOPROTEIN D"/>
    <property type="match status" value="1"/>
</dbReference>
<comment type="similarity">
    <text evidence="1 2">Belongs to the calycin superfamily. Lipocalin family.</text>
</comment>
<dbReference type="PANTHER" id="PTHR10612">
    <property type="entry name" value="APOLIPOPROTEIN D"/>
    <property type="match status" value="1"/>
</dbReference>
<dbReference type="InterPro" id="IPR022271">
    <property type="entry name" value="Lipocalin_ApoD"/>
</dbReference>
<keyword evidence="2" id="KW-0998">Cell outer membrane</keyword>
<dbReference type="RefSeq" id="WP_066719936.1">
    <property type="nucleotide sequence ID" value="NZ_JBHSLU010000012.1"/>
</dbReference>
<keyword evidence="2" id="KW-0446">Lipid-binding</keyword>
<organism evidence="4 5">
    <name type="scientific">Bosea massiliensis</name>
    <dbReference type="NCBI Taxonomy" id="151419"/>
    <lineage>
        <taxon>Bacteria</taxon>
        <taxon>Pseudomonadati</taxon>
        <taxon>Pseudomonadota</taxon>
        <taxon>Alphaproteobacteria</taxon>
        <taxon>Hyphomicrobiales</taxon>
        <taxon>Boseaceae</taxon>
        <taxon>Bosea</taxon>
    </lineage>
</organism>
<name>A0ABW0P0K9_9HYPH</name>
<protein>
    <recommendedName>
        <fullName evidence="2">Outer membrane lipoprotein Blc</fullName>
    </recommendedName>
</protein>
<proteinExistence type="inferred from homology"/>
<comment type="subunit">
    <text evidence="2">Homodimer.</text>
</comment>
<accession>A0ABW0P0K9</accession>
<keyword evidence="5" id="KW-1185">Reference proteome</keyword>
<keyword evidence="2" id="KW-0732">Signal</keyword>
<evidence type="ECO:0000259" key="3">
    <source>
        <dbReference type="Pfam" id="PF08212"/>
    </source>
</evidence>
<evidence type="ECO:0000313" key="4">
    <source>
        <dbReference type="EMBL" id="MFC5505202.1"/>
    </source>
</evidence>
<dbReference type="EMBL" id="JBHSLU010000012">
    <property type="protein sequence ID" value="MFC5505202.1"/>
    <property type="molecule type" value="Genomic_DNA"/>
</dbReference>
<comment type="subcellular location">
    <subcellularLocation>
        <location evidence="2">Cell outer membrane</location>
    </subcellularLocation>
</comment>
<dbReference type="PIRSF" id="PIRSF036893">
    <property type="entry name" value="Lipocalin_ApoD"/>
    <property type="match status" value="1"/>
</dbReference>
<dbReference type="Proteomes" id="UP001596060">
    <property type="component" value="Unassembled WGS sequence"/>
</dbReference>
<evidence type="ECO:0000256" key="2">
    <source>
        <dbReference type="PIRNR" id="PIRNR036893"/>
    </source>
</evidence>
<feature type="chain" id="PRO_5045015708" description="Outer membrane lipoprotein Blc" evidence="2">
    <location>
        <begin position="19"/>
        <end position="183"/>
    </location>
</feature>
<dbReference type="SUPFAM" id="SSF50814">
    <property type="entry name" value="Lipocalins"/>
    <property type="match status" value="1"/>
</dbReference>
<comment type="caution">
    <text evidence="4">The sequence shown here is derived from an EMBL/GenBank/DDBJ whole genome shotgun (WGS) entry which is preliminary data.</text>
</comment>
<sequence>MRAPIIALLAGLLLAGCAAGGLQSSQAPQPAKPVAVERLYTGLWHEFARRPMAITDGCVAGATEYKRGEGGRIEVLDSCRMGTPSGELKTIGGPGEILDPGTNAKLRVTYTVFGVVPVVRDYWILDRANDYSWFISADPTFKDLYIFVRDPKMSPALRRQLVQRAAALGYDVSKLEYPELPRR</sequence>
<comment type="function">
    <text evidence="2">Involved in the storage or transport of lipids necessary for membrane maintenance under stressful conditions. Displays a binding preference for lysophospholipids.</text>
</comment>
<feature type="signal peptide" evidence="2">
    <location>
        <begin position="1"/>
        <end position="18"/>
    </location>
</feature>